<sequence>MKKCLVTKENLRTLLTPDEKCFVAAKGTILTPGAMDYLREKQIRIVYGEEVSVEKKEECPCVKEEDLALRIERILTKEFSVTDPALAEKIAVILRNK</sequence>
<proteinExistence type="predicted"/>
<evidence type="ECO:0000313" key="1">
    <source>
        <dbReference type="EMBL" id="SDI42495.1"/>
    </source>
</evidence>
<dbReference type="RefSeq" id="WP_031577853.1">
    <property type="nucleotide sequence ID" value="NZ_FNDZ01000002.1"/>
</dbReference>
<reference evidence="1 2" key="1">
    <citation type="submission" date="2016-10" db="EMBL/GenBank/DDBJ databases">
        <authorList>
            <person name="de Groot N.N."/>
        </authorList>
    </citation>
    <scope>NUCLEOTIDE SEQUENCE [LARGE SCALE GENOMIC DNA]</scope>
    <source>
        <strain evidence="1 2">CGMCC 1.5058</strain>
    </source>
</reference>
<gene>
    <name evidence="1" type="ORF">SAMN05421804_102309</name>
</gene>
<dbReference type="AlphaFoldDB" id="A0A1G8KGG9"/>
<protein>
    <submittedName>
        <fullName evidence="1">Uncharacterized protein</fullName>
    </submittedName>
</protein>
<organism evidence="1 2">
    <name type="scientific">Proteiniclasticum ruminis</name>
    <dbReference type="NCBI Taxonomy" id="398199"/>
    <lineage>
        <taxon>Bacteria</taxon>
        <taxon>Bacillati</taxon>
        <taxon>Bacillota</taxon>
        <taxon>Clostridia</taxon>
        <taxon>Eubacteriales</taxon>
        <taxon>Clostridiaceae</taxon>
        <taxon>Proteiniclasticum</taxon>
    </lineage>
</organism>
<dbReference type="EMBL" id="FNDZ01000002">
    <property type="protein sequence ID" value="SDI42495.1"/>
    <property type="molecule type" value="Genomic_DNA"/>
</dbReference>
<accession>A0A1G8KGG9</accession>
<dbReference type="Proteomes" id="UP000183255">
    <property type="component" value="Unassembled WGS sequence"/>
</dbReference>
<evidence type="ECO:0000313" key="2">
    <source>
        <dbReference type="Proteomes" id="UP000183255"/>
    </source>
</evidence>
<name>A0A1G8KGG9_9CLOT</name>